<dbReference type="SUPFAM" id="SSF55729">
    <property type="entry name" value="Acyl-CoA N-acyltransferases (Nat)"/>
    <property type="match status" value="1"/>
</dbReference>
<evidence type="ECO:0000259" key="2">
    <source>
        <dbReference type="Pfam" id="PF13302"/>
    </source>
</evidence>
<feature type="compositionally biased region" description="Basic and acidic residues" evidence="1">
    <location>
        <begin position="96"/>
        <end position="105"/>
    </location>
</feature>
<gene>
    <name evidence="3" type="ORF">PGQ11_003932</name>
</gene>
<evidence type="ECO:0000313" key="3">
    <source>
        <dbReference type="EMBL" id="KAK8873418.1"/>
    </source>
</evidence>
<feature type="region of interest" description="Disordered" evidence="1">
    <location>
        <begin position="57"/>
        <end position="77"/>
    </location>
</feature>
<protein>
    <submittedName>
        <fullName evidence="3">GNAT domain-containing protein</fullName>
    </submittedName>
</protein>
<reference evidence="3 4" key="1">
    <citation type="journal article" date="2024" name="IMA Fungus">
        <title>Apiospora arundinis, a panoply of carbohydrate-active enzymes and secondary metabolites.</title>
        <authorList>
            <person name="Sorensen T."/>
            <person name="Petersen C."/>
            <person name="Muurmann A.T."/>
            <person name="Christiansen J.V."/>
            <person name="Brundto M.L."/>
            <person name="Overgaard C.K."/>
            <person name="Boysen A.T."/>
            <person name="Wollenberg R.D."/>
            <person name="Larsen T.O."/>
            <person name="Sorensen J.L."/>
            <person name="Nielsen K.L."/>
            <person name="Sondergaard T.E."/>
        </authorList>
    </citation>
    <scope>NUCLEOTIDE SEQUENCE [LARGE SCALE GENOMIC DNA]</scope>
    <source>
        <strain evidence="3 4">AAU 773</strain>
    </source>
</reference>
<dbReference type="PANTHER" id="PTHR43792:SF1">
    <property type="entry name" value="N-ACETYLTRANSFERASE DOMAIN-CONTAINING PROTEIN"/>
    <property type="match status" value="1"/>
</dbReference>
<dbReference type="Pfam" id="PF13302">
    <property type="entry name" value="Acetyltransf_3"/>
    <property type="match status" value="1"/>
</dbReference>
<feature type="domain" description="N-acetyltransferase" evidence="2">
    <location>
        <begin position="43"/>
        <end position="243"/>
    </location>
</feature>
<feature type="region of interest" description="Disordered" evidence="1">
    <location>
        <begin position="91"/>
        <end position="112"/>
    </location>
</feature>
<dbReference type="InterPro" id="IPR000182">
    <property type="entry name" value="GNAT_dom"/>
</dbReference>
<proteinExistence type="predicted"/>
<dbReference type="Gene3D" id="3.40.630.30">
    <property type="match status" value="1"/>
</dbReference>
<keyword evidence="4" id="KW-1185">Reference proteome</keyword>
<dbReference type="Proteomes" id="UP001390339">
    <property type="component" value="Unassembled WGS sequence"/>
</dbReference>
<accession>A0ABR2J6N2</accession>
<name>A0ABR2J6N2_9PEZI</name>
<dbReference type="EMBL" id="JAPCWZ010000003">
    <property type="protein sequence ID" value="KAK8873418.1"/>
    <property type="molecule type" value="Genomic_DNA"/>
</dbReference>
<organism evidence="3 4">
    <name type="scientific">Apiospora arundinis</name>
    <dbReference type="NCBI Taxonomy" id="335852"/>
    <lineage>
        <taxon>Eukaryota</taxon>
        <taxon>Fungi</taxon>
        <taxon>Dikarya</taxon>
        <taxon>Ascomycota</taxon>
        <taxon>Pezizomycotina</taxon>
        <taxon>Sordariomycetes</taxon>
        <taxon>Xylariomycetidae</taxon>
        <taxon>Amphisphaeriales</taxon>
        <taxon>Apiosporaceae</taxon>
        <taxon>Apiospora</taxon>
    </lineage>
</organism>
<feature type="region of interest" description="Disordered" evidence="1">
    <location>
        <begin position="194"/>
        <end position="214"/>
    </location>
</feature>
<dbReference type="PANTHER" id="PTHR43792">
    <property type="entry name" value="GNAT FAMILY, PUTATIVE (AFU_ORTHOLOGUE AFUA_3G00765)-RELATED-RELATED"/>
    <property type="match status" value="1"/>
</dbReference>
<evidence type="ECO:0000256" key="1">
    <source>
        <dbReference type="SAM" id="MobiDB-lite"/>
    </source>
</evidence>
<evidence type="ECO:0000313" key="4">
    <source>
        <dbReference type="Proteomes" id="UP001390339"/>
    </source>
</evidence>
<dbReference type="InterPro" id="IPR051531">
    <property type="entry name" value="N-acetyltransferase"/>
</dbReference>
<comment type="caution">
    <text evidence="3">The sequence shown here is derived from an EMBL/GenBank/DDBJ whole genome shotgun (WGS) entry which is preliminary data.</text>
</comment>
<sequence length="280" mass="29948">MAAAADNAKGGRSDGDETVLVSTTFPRLPLPANDARPHIRTARLLVRPLHSSDLAGLHALRTQPEAMTGTRLGRPDRDLAETQTELDFFLGNNQKGDQDKDKGEGDDNNGPSTYLWGAFLPSTGELIGEGGVHTLASDDAVAGWPEIGYKFRKEHWGRGYATEFLDAVLGAWWGLPRNAVEMRVSRRAVAISADDDDAAPPRGGGDGDGDASAATVPTTEHVYANAEPGNVGSCRVLEKLGFRRFHEWTEPDTQEHRVGEPLDLVGYLLASPSPAAGSGK</sequence>
<dbReference type="InterPro" id="IPR016181">
    <property type="entry name" value="Acyl_CoA_acyltransferase"/>
</dbReference>